<evidence type="ECO:0000256" key="4">
    <source>
        <dbReference type="SAM" id="MobiDB-lite"/>
    </source>
</evidence>
<reference evidence="6 7" key="2">
    <citation type="submission" date="2018-03" db="EMBL/GenBank/DDBJ databases">
        <title>The ancient ancestry and fast evolution of plastids.</title>
        <authorList>
            <person name="Moore K.R."/>
            <person name="Magnabosco C."/>
            <person name="Momper L."/>
            <person name="Gold D.A."/>
            <person name="Bosak T."/>
            <person name="Fournier G.P."/>
        </authorList>
    </citation>
    <scope>NUCLEOTIDE SEQUENCE [LARGE SCALE GENOMIC DNA]</scope>
    <source>
        <strain evidence="6 7">ULC007</strain>
    </source>
</reference>
<comment type="caution">
    <text evidence="6">The sequence shown here is derived from an EMBL/GenBank/DDBJ whole genome shotgun (WGS) entry which is preliminary data.</text>
</comment>
<keyword evidence="5" id="KW-0812">Transmembrane</keyword>
<feature type="compositionally biased region" description="Basic and acidic residues" evidence="4">
    <location>
        <begin position="792"/>
        <end position="803"/>
    </location>
</feature>
<name>A0A2T1DBT8_9CYAN</name>
<evidence type="ECO:0000256" key="3">
    <source>
        <dbReference type="ARBA" id="ARBA00045876"/>
    </source>
</evidence>
<dbReference type="InterPro" id="IPR021133">
    <property type="entry name" value="HEAT_type_2"/>
</dbReference>
<dbReference type="PANTHER" id="PTHR12697:SF5">
    <property type="entry name" value="DEOXYHYPUSINE HYDROXYLASE"/>
    <property type="match status" value="1"/>
</dbReference>
<feature type="region of interest" description="Disordered" evidence="4">
    <location>
        <begin position="789"/>
        <end position="813"/>
    </location>
</feature>
<dbReference type="RefSeq" id="WP_106254077.1">
    <property type="nucleotide sequence ID" value="NZ_PVWG01000022.1"/>
</dbReference>
<dbReference type="STRING" id="1920490.GCA_001895925_04240"/>
<gene>
    <name evidence="6" type="ORF">C7B65_17265</name>
</gene>
<evidence type="ECO:0000256" key="5">
    <source>
        <dbReference type="SAM" id="Phobius"/>
    </source>
</evidence>
<keyword evidence="5" id="KW-0472">Membrane</keyword>
<keyword evidence="6" id="KW-0456">Lyase</keyword>
<dbReference type="GO" id="GO:0016829">
    <property type="term" value="F:lyase activity"/>
    <property type="evidence" value="ECO:0007669"/>
    <property type="project" value="UniProtKB-KW"/>
</dbReference>
<dbReference type="InterPro" id="IPR016024">
    <property type="entry name" value="ARM-type_fold"/>
</dbReference>
<dbReference type="InterPro" id="IPR011989">
    <property type="entry name" value="ARM-like"/>
</dbReference>
<dbReference type="GO" id="GO:0016491">
    <property type="term" value="F:oxidoreductase activity"/>
    <property type="evidence" value="ECO:0007669"/>
    <property type="project" value="TreeGrafter"/>
</dbReference>
<dbReference type="SMART" id="SM00567">
    <property type="entry name" value="EZ_HEAT"/>
    <property type="match status" value="9"/>
</dbReference>
<keyword evidence="5" id="KW-1133">Transmembrane helix</keyword>
<sequence length="1033" mass="113797">MVHSQGLPKQTAFYRLVFVVCLTVVVLVASPWVGAKEKPKAKPQGWQINGILAALEDSSPRVQGFALSKLSEYEAKDLKSVLKKPEAIAQKAASLLKDKSQDADVRGNAADALGNLGDAAKPFIPDIAKILKDKAQPANVRGSAAYGLGNLGDAAKPFIPDILNFIKDKKQDANVRVSAAYGLGNLGDAAKPFIPDILNFIKDKTQPAYVRGGAAEALGNLGDAAKPFIPDILNFIKDKKQPADVRGRAAYALGNLGDAAKPFIPDIAKILKDKSQDAYVRGSAASALGNLGDAAKPFIPDILNILKDKSQAAEVRGSAASALGNLGDAAKPFIPDILNILKDKSQAADVRGSAVSALGNLGDAAKPFIPDILNILKDKSQDAYVRGSAAEALAKISQLDFNQSLIVLDSAEYENLEAAQQWRFSVYFLSSGSDEAKTLLKWMGKPQPGSIPTQLNHDEGVKTLALFAKAWEPSKDLPNFRRILTQQIADIAKMGKWETGDIPLLAKHYQNLSAANSNNADSVKEAMNRLTVWQGFNNARNTLAAHLSFWLALIFAYPKFPQVQAIFFWNPWVRRILGMGYVGFLLTWVPFLRRKLFEPFKFSLLADSGVDRFNPAAYFPQSDVKPLDAKEGVAITTVIPAIKGQIVLEGDSGLGKSMFLRHLVKHSPRTVVFLPARKCEQGVIEAIQTKLHGQAQDAEFLKNLIYSGANTSGAGNLCDLCIDGLNEVTADTRAKITQFVESYFKGNIIMTTQPLEWLPPSTAKIYQLQPLRSDQIQEFLLSRGAIVAPSSDNKKSSSSERSHTQSPSILGDLGGDLLSTDKYTHACRTYLDEVLDNQQPPEELAAIQRTLSNPMDLTVVAQMIALGKQPNLLRLQEQQYNLMAADYQQCWNQDFPLKKFSEAVYQLRLNDEKAIPADEFYQELVSMEDEKYKMVVSRQWKDAKGEAQHEWYFRHDKIMEFFIVQTFLGDSAEAQNRLLDHMGDPRFRGVYFLLATLLPLNDAKDLRERLIQYAADTKDHTVSDTFVQLLRSR</sequence>
<dbReference type="InterPro" id="IPR004155">
    <property type="entry name" value="PBS_lyase_HEAT"/>
</dbReference>
<evidence type="ECO:0000256" key="2">
    <source>
        <dbReference type="ARBA" id="ARBA00022738"/>
    </source>
</evidence>
<protein>
    <submittedName>
        <fullName evidence="6">PBS lyase</fullName>
    </submittedName>
</protein>
<dbReference type="PANTHER" id="PTHR12697">
    <property type="entry name" value="PBS LYASE HEAT-LIKE PROTEIN"/>
    <property type="match status" value="1"/>
</dbReference>
<dbReference type="AlphaFoldDB" id="A0A2T1DBT8"/>
<keyword evidence="1" id="KW-0042">Antenna complex</keyword>
<evidence type="ECO:0000256" key="1">
    <source>
        <dbReference type="ARBA" id="ARBA00022549"/>
    </source>
</evidence>
<dbReference type="Proteomes" id="UP000238634">
    <property type="component" value="Unassembled WGS sequence"/>
</dbReference>
<dbReference type="Pfam" id="PF13646">
    <property type="entry name" value="HEAT_2"/>
    <property type="match status" value="2"/>
</dbReference>
<accession>A0A2T1DBT8</accession>
<dbReference type="EMBL" id="PVWG01000022">
    <property type="protein sequence ID" value="PSB17945.1"/>
    <property type="molecule type" value="Genomic_DNA"/>
</dbReference>
<proteinExistence type="predicted"/>
<feature type="compositionally biased region" description="Low complexity" evidence="4">
    <location>
        <begin position="804"/>
        <end position="813"/>
    </location>
</feature>
<dbReference type="PROSITE" id="PS50077">
    <property type="entry name" value="HEAT_REPEAT"/>
    <property type="match status" value="2"/>
</dbReference>
<dbReference type="InterPro" id="IPR027417">
    <property type="entry name" value="P-loop_NTPase"/>
</dbReference>
<evidence type="ECO:0000313" key="7">
    <source>
        <dbReference type="Proteomes" id="UP000238634"/>
    </source>
</evidence>
<evidence type="ECO:0000313" key="6">
    <source>
        <dbReference type="EMBL" id="PSB17945.1"/>
    </source>
</evidence>
<dbReference type="Gene3D" id="1.25.10.10">
    <property type="entry name" value="Leucine-rich Repeat Variant"/>
    <property type="match status" value="2"/>
</dbReference>
<dbReference type="Gene3D" id="3.40.50.300">
    <property type="entry name" value="P-loop containing nucleotide triphosphate hydrolases"/>
    <property type="match status" value="1"/>
</dbReference>
<dbReference type="SUPFAM" id="SSF48371">
    <property type="entry name" value="ARM repeat"/>
    <property type="match status" value="1"/>
</dbReference>
<organism evidence="6 7">
    <name type="scientific">Phormidesmis priestleyi ULC007</name>
    <dbReference type="NCBI Taxonomy" id="1920490"/>
    <lineage>
        <taxon>Bacteria</taxon>
        <taxon>Bacillati</taxon>
        <taxon>Cyanobacteriota</taxon>
        <taxon>Cyanophyceae</taxon>
        <taxon>Leptolyngbyales</taxon>
        <taxon>Leptolyngbyaceae</taxon>
        <taxon>Phormidesmis</taxon>
    </lineage>
</organism>
<dbReference type="GO" id="GO:0030089">
    <property type="term" value="C:phycobilisome"/>
    <property type="evidence" value="ECO:0007669"/>
    <property type="project" value="UniProtKB-KW"/>
</dbReference>
<keyword evidence="7" id="KW-1185">Reference proteome</keyword>
<comment type="function">
    <text evidence="3">Catalyzes the hydroxylation of the N(6)-(4-aminobutyl)-L-lysine intermediate produced by deoxyhypusine synthase/DHPS on a critical lysine of the eukaryotic translation initiation factor 5A/eIF-5A. This is the second step of the post-translational modification of that lysine into an unusual amino acid residue named hypusine. Hypusination is unique to mature eIF-5A factor and is essential for its function.</text>
</comment>
<reference evidence="6 7" key="1">
    <citation type="submission" date="2018-02" db="EMBL/GenBank/DDBJ databases">
        <authorList>
            <person name="Cohen D.B."/>
            <person name="Kent A.D."/>
        </authorList>
    </citation>
    <scope>NUCLEOTIDE SEQUENCE [LARGE SCALE GENOMIC DNA]</scope>
    <source>
        <strain evidence="6 7">ULC007</strain>
    </source>
</reference>
<keyword evidence="2" id="KW-0605">Phycobilisome</keyword>
<dbReference type="SUPFAM" id="SSF52540">
    <property type="entry name" value="P-loop containing nucleoside triphosphate hydrolases"/>
    <property type="match status" value="1"/>
</dbReference>
<feature type="transmembrane region" description="Helical" evidence="5">
    <location>
        <begin position="12"/>
        <end position="33"/>
    </location>
</feature>